<dbReference type="Pfam" id="PF00456">
    <property type="entry name" value="Transketolase_N"/>
    <property type="match status" value="1"/>
</dbReference>
<comment type="cofactor">
    <cofactor evidence="16">
        <name>thiamine diphosphate</name>
        <dbReference type="ChEBI" id="CHEBI:58937"/>
    </cofactor>
    <text evidence="16">Binds 1 thiamine pyrophosphate per subunit. During the reaction, the substrate forms a covalent intermediate with the cofactor.</text>
</comment>
<evidence type="ECO:0000256" key="15">
    <source>
        <dbReference type="PIRSR" id="PIRSR605478-2"/>
    </source>
</evidence>
<feature type="binding site" evidence="15">
    <location>
        <position position="262"/>
    </location>
    <ligand>
        <name>substrate</name>
    </ligand>
</feature>
<comment type="cofactor">
    <cofactor evidence="1">
        <name>Ca(2+)</name>
        <dbReference type="ChEBI" id="CHEBI:29108"/>
    </cofactor>
</comment>
<dbReference type="RefSeq" id="WP_006293335.1">
    <property type="nucleotide sequence ID" value="NZ_ARPM03000108.1"/>
</dbReference>
<dbReference type="GO" id="GO:0004802">
    <property type="term" value="F:transketolase activity"/>
    <property type="evidence" value="ECO:0007669"/>
    <property type="project" value="UniProtKB-UniRule"/>
</dbReference>
<comment type="caution">
    <text evidence="20">The sequence shown here is derived from an EMBL/GenBank/DDBJ whole genome shotgun (WGS) entry which is preliminary data.</text>
</comment>
<comment type="similarity">
    <text evidence="4">Belongs to the transketolase family.</text>
</comment>
<feature type="site" description="Important for catalytic activity" evidence="18">
    <location>
        <position position="33"/>
    </location>
</feature>
<dbReference type="InterPro" id="IPR005474">
    <property type="entry name" value="Transketolase_N"/>
</dbReference>
<comment type="subunit">
    <text evidence="5">Homodimer.</text>
</comment>
<feature type="active site" description="Proton donor" evidence="14">
    <location>
        <position position="406"/>
    </location>
</feature>
<evidence type="ECO:0000256" key="12">
    <source>
        <dbReference type="ARBA" id="ARBA00049473"/>
    </source>
</evidence>
<dbReference type="FunFam" id="3.40.50.970:FF:000045">
    <property type="entry name" value="Transketolase"/>
    <property type="match status" value="1"/>
</dbReference>
<keyword evidence="10 17" id="KW-0460">Magnesium</keyword>
<dbReference type="InterPro" id="IPR029061">
    <property type="entry name" value="THDP-binding"/>
</dbReference>
<dbReference type="AlphaFoldDB" id="A0A061JHZ7"/>
<evidence type="ECO:0000256" key="16">
    <source>
        <dbReference type="PIRSR" id="PIRSR605478-3"/>
    </source>
</evidence>
<feature type="binding site" evidence="17">
    <location>
        <position position="188"/>
    </location>
    <ligand>
        <name>Mg(2+)</name>
        <dbReference type="ChEBI" id="CHEBI:18420"/>
    </ligand>
</feature>
<dbReference type="EC" id="2.2.1.1" evidence="6 13"/>
<comment type="catalytic activity">
    <reaction evidence="12">
        <text>D-sedoheptulose 7-phosphate + D-glyceraldehyde 3-phosphate = aldehydo-D-ribose 5-phosphate + D-xylulose 5-phosphate</text>
        <dbReference type="Rhea" id="RHEA:10508"/>
        <dbReference type="ChEBI" id="CHEBI:57483"/>
        <dbReference type="ChEBI" id="CHEBI:57737"/>
        <dbReference type="ChEBI" id="CHEBI:58273"/>
        <dbReference type="ChEBI" id="CHEBI:59776"/>
        <dbReference type="EC" id="2.2.1.1"/>
    </reaction>
</comment>
<evidence type="ECO:0000313" key="21">
    <source>
        <dbReference type="Proteomes" id="UP000026922"/>
    </source>
</evidence>
<accession>A0A061JHZ7</accession>
<evidence type="ECO:0000256" key="10">
    <source>
        <dbReference type="ARBA" id="ARBA00022842"/>
    </source>
</evidence>
<evidence type="ECO:0000256" key="9">
    <source>
        <dbReference type="ARBA" id="ARBA00022837"/>
    </source>
</evidence>
<feature type="site" description="Important for catalytic activity" evidence="18">
    <location>
        <position position="262"/>
    </location>
</feature>
<comment type="cofactor">
    <cofactor evidence="17">
        <name>Mg(2+)</name>
        <dbReference type="ChEBI" id="CHEBI:18420"/>
    </cofactor>
    <text evidence="17">Binds 1 Mg(2+) ion per subunit. Can also utilize other divalent metal cations, such as Ca(2+), Mn(2+) and Co(2+).</text>
</comment>
<keyword evidence="9" id="KW-0106">Calcium</keyword>
<gene>
    <name evidence="20" type="ORF">K737_300425</name>
</gene>
<feature type="binding site" evidence="15">
    <location>
        <position position="464"/>
    </location>
    <ligand>
        <name>substrate</name>
    </ligand>
</feature>
<sequence length="655" mass="72058">MNAFKAPVNFFPLAANALRILAMDSVEHAGSGHPGMAMGMADVMAVLASQYLKWDPCDTQWPDRDRFVLSAGHGAPLWYAALYMWGVLSLEDLKNYRKHASKTPGHPERGTPLGTEVTTGPLGQGLANALGMALSESLLRKEFTQTLVDHYTYVILGDGCLMEGVAQEAISLAGHWRLHRLIVFWDDNKVTIDGPVDLSGSDDIVQRFKASGWNTLCIDGHDFNAISNAIDIAKKSCQPTLIGCRTHIGYGSPNKMGTCQAHGSPLGYQEAQAVRKALAWPWNEAFFVPEFLLKQWKHFSQKSTTSHKAWQERFSTQDSSMQDRFSKAINGAALSQKAQEQLRAKGIFYAQERPAISTRSASGAVLAQIFPYTRLLAGAADLKDSTCTDPKEWTPYRPFLYYGIREHAMAAIMNGISAHAGFIPCGGTFLAFSDYMRPALRLSALMGIKVIYIMTHDSIGLGEDGPTHQPIEQLISLRAIPNLTVLRPGDSVEVVECWEIALQEKGPVILCLSRQSLPTFSKVYKEENLCKAGAYPLLPATKTPKVNLWASGSEVHLALTIAHELADQHSVSAQVYSVPWMMRWLQRYPEPWKCFPSDLQISIEASSPLGWYQVTGPGGINIGMETFGASGESSVLFKHFGFSSTAIVQKILDTL</sequence>
<dbReference type="InterPro" id="IPR033247">
    <property type="entry name" value="Transketolase_fam"/>
</dbReference>
<dbReference type="SUPFAM" id="SSF52922">
    <property type="entry name" value="TK C-terminal domain-like"/>
    <property type="match status" value="1"/>
</dbReference>
<dbReference type="PANTHER" id="PTHR43522:SF2">
    <property type="entry name" value="TRANSKETOLASE 1-RELATED"/>
    <property type="match status" value="1"/>
</dbReference>
<feature type="binding site" evidence="15">
    <location>
        <position position="359"/>
    </location>
    <ligand>
        <name>substrate</name>
    </ligand>
</feature>
<comment type="cofactor">
    <cofactor evidence="3">
        <name>Co(2+)</name>
        <dbReference type="ChEBI" id="CHEBI:48828"/>
    </cofactor>
</comment>
<evidence type="ECO:0000256" key="11">
    <source>
        <dbReference type="ARBA" id="ARBA00023052"/>
    </source>
</evidence>
<feature type="binding site" evidence="16">
    <location>
        <position position="432"/>
    </location>
    <ligand>
        <name>thiamine diphosphate</name>
        <dbReference type="ChEBI" id="CHEBI:58937"/>
    </ligand>
</feature>
<dbReference type="InterPro" id="IPR005475">
    <property type="entry name" value="Transketolase-like_Pyr-bd"/>
</dbReference>
<dbReference type="NCBIfam" id="TIGR00232">
    <property type="entry name" value="tktlase_bact"/>
    <property type="match status" value="1"/>
</dbReference>
<dbReference type="SUPFAM" id="SSF52518">
    <property type="entry name" value="Thiamin diphosphate-binding fold (THDP-binding)"/>
    <property type="match status" value="2"/>
</dbReference>
<evidence type="ECO:0000256" key="17">
    <source>
        <dbReference type="PIRSR" id="PIRSR605478-4"/>
    </source>
</evidence>
<dbReference type="Pfam" id="PF02779">
    <property type="entry name" value="Transket_pyr"/>
    <property type="match status" value="1"/>
</dbReference>
<keyword evidence="21" id="KW-1185">Reference proteome</keyword>
<name>A0A061JHZ7_9PROT</name>
<dbReference type="PROSITE" id="PS00801">
    <property type="entry name" value="TRANSKETOLASE_1"/>
    <property type="match status" value="1"/>
</dbReference>
<evidence type="ECO:0000256" key="5">
    <source>
        <dbReference type="ARBA" id="ARBA00011738"/>
    </source>
</evidence>
<dbReference type="Gene3D" id="3.40.50.970">
    <property type="match status" value="2"/>
</dbReference>
<dbReference type="PANTHER" id="PTHR43522">
    <property type="entry name" value="TRANSKETOLASE"/>
    <property type="match status" value="1"/>
</dbReference>
<evidence type="ECO:0000256" key="7">
    <source>
        <dbReference type="ARBA" id="ARBA00022679"/>
    </source>
</evidence>
<feature type="binding site" evidence="16">
    <location>
        <position position="262"/>
    </location>
    <ligand>
        <name>thiamine diphosphate</name>
        <dbReference type="ChEBI" id="CHEBI:58937"/>
    </ligand>
</feature>
<feature type="binding site" evidence="16">
    <location>
        <position position="159"/>
    </location>
    <ligand>
        <name>thiamine diphosphate</name>
        <dbReference type="ChEBI" id="CHEBI:58937"/>
    </ligand>
</feature>
<dbReference type="EMBL" id="ARPM03000108">
    <property type="protein sequence ID" value="ETZ05142.1"/>
    <property type="molecule type" value="Genomic_DNA"/>
</dbReference>
<evidence type="ECO:0000256" key="3">
    <source>
        <dbReference type="ARBA" id="ARBA00001941"/>
    </source>
</evidence>
<organism evidence="20 21">
    <name type="scientific">Holospora undulata HU1</name>
    <dbReference type="NCBI Taxonomy" id="1321371"/>
    <lineage>
        <taxon>Bacteria</taxon>
        <taxon>Pseudomonadati</taxon>
        <taxon>Pseudomonadota</taxon>
        <taxon>Alphaproteobacteria</taxon>
        <taxon>Holosporales</taxon>
        <taxon>Holosporaceae</taxon>
        <taxon>Holospora</taxon>
    </lineage>
</organism>
<dbReference type="CDD" id="cd07033">
    <property type="entry name" value="TPP_PYR_DXS_TK_like"/>
    <property type="match status" value="1"/>
</dbReference>
<evidence type="ECO:0000256" key="18">
    <source>
        <dbReference type="PIRSR" id="PIRSR605478-5"/>
    </source>
</evidence>
<feature type="binding site" evidence="17">
    <location>
        <position position="158"/>
    </location>
    <ligand>
        <name>Mg(2+)</name>
        <dbReference type="ChEBI" id="CHEBI:18420"/>
    </ligand>
</feature>
<dbReference type="Pfam" id="PF22613">
    <property type="entry name" value="Transketolase_C_1"/>
    <property type="match status" value="1"/>
</dbReference>
<feature type="binding site" evidence="16">
    <location>
        <position position="73"/>
    </location>
    <ligand>
        <name>thiamine diphosphate</name>
        <dbReference type="ChEBI" id="CHEBI:58937"/>
    </ligand>
</feature>
<dbReference type="GO" id="GO:0046872">
    <property type="term" value="F:metal ion binding"/>
    <property type="evidence" value="ECO:0007669"/>
    <property type="project" value="UniProtKB-KW"/>
</dbReference>
<feature type="binding site" evidence="16">
    <location>
        <begin position="120"/>
        <end position="122"/>
    </location>
    <ligand>
        <name>thiamine diphosphate</name>
        <dbReference type="ChEBI" id="CHEBI:58937"/>
    </ligand>
</feature>
<evidence type="ECO:0000259" key="19">
    <source>
        <dbReference type="SMART" id="SM00861"/>
    </source>
</evidence>
<keyword evidence="7" id="KW-0808">Transferase</keyword>
<reference evidence="20 21" key="1">
    <citation type="journal article" date="2013" name="Genome Announc.">
        <title>Draft Genome Sequence of Holospora undulata Strain HU1, a Micronucleus-Specific Symbiont of the Ciliate Paramecium caudatum.</title>
        <authorList>
            <person name="Dohra H."/>
            <person name="Suzuki H."/>
            <person name="Suzuki T."/>
            <person name="Tanaka K."/>
            <person name="Fujishima M."/>
        </authorList>
    </citation>
    <scope>NUCLEOTIDE SEQUENCE [LARGE SCALE GENOMIC DNA]</scope>
    <source>
        <strain evidence="20 21">HU1</strain>
    </source>
</reference>
<feature type="binding site" evidence="15">
    <location>
        <position position="514"/>
    </location>
    <ligand>
        <name>substrate</name>
    </ligand>
</feature>
<dbReference type="Gene3D" id="3.40.50.920">
    <property type="match status" value="1"/>
</dbReference>
<feature type="binding site" evidence="17">
    <location>
        <position position="190"/>
    </location>
    <ligand>
        <name>Mg(2+)</name>
        <dbReference type="ChEBI" id="CHEBI:18420"/>
    </ligand>
</feature>
<feature type="binding site" evidence="15">
    <location>
        <position position="468"/>
    </location>
    <ligand>
        <name>substrate</name>
    </ligand>
</feature>
<feature type="binding site" evidence="15">
    <location>
        <position position="33"/>
    </location>
    <ligand>
        <name>substrate</name>
    </ligand>
</feature>
<comment type="cofactor">
    <cofactor evidence="2">
        <name>Mn(2+)</name>
        <dbReference type="ChEBI" id="CHEBI:29035"/>
    </cofactor>
</comment>
<evidence type="ECO:0000256" key="14">
    <source>
        <dbReference type="PIRSR" id="PIRSR605478-1"/>
    </source>
</evidence>
<evidence type="ECO:0000256" key="1">
    <source>
        <dbReference type="ARBA" id="ARBA00001913"/>
    </source>
</evidence>
<evidence type="ECO:0000256" key="4">
    <source>
        <dbReference type="ARBA" id="ARBA00007131"/>
    </source>
</evidence>
<dbReference type="FunFam" id="3.40.50.970:FF:000004">
    <property type="entry name" value="Transketolase"/>
    <property type="match status" value="1"/>
</dbReference>
<dbReference type="InterPro" id="IPR055152">
    <property type="entry name" value="Transketolase-like_C_2"/>
</dbReference>
<feature type="binding site" evidence="15">
    <location>
        <position position="385"/>
    </location>
    <ligand>
        <name>substrate</name>
    </ligand>
</feature>
<feature type="binding site" evidence="16">
    <location>
        <position position="188"/>
    </location>
    <ligand>
        <name>thiamine diphosphate</name>
        <dbReference type="ChEBI" id="CHEBI:58937"/>
    </ligand>
</feature>
<evidence type="ECO:0000313" key="20">
    <source>
        <dbReference type="EMBL" id="ETZ05142.1"/>
    </source>
</evidence>
<evidence type="ECO:0000256" key="2">
    <source>
        <dbReference type="ARBA" id="ARBA00001936"/>
    </source>
</evidence>
<evidence type="ECO:0000256" key="6">
    <source>
        <dbReference type="ARBA" id="ARBA00013152"/>
    </source>
</evidence>
<feature type="binding site" evidence="15">
    <location>
        <position position="456"/>
    </location>
    <ligand>
        <name>substrate</name>
    </ligand>
</feature>
<dbReference type="CDD" id="cd02012">
    <property type="entry name" value="TPP_TK"/>
    <property type="match status" value="1"/>
</dbReference>
<dbReference type="SMART" id="SM00861">
    <property type="entry name" value="Transket_pyr"/>
    <property type="match status" value="1"/>
</dbReference>
<evidence type="ECO:0000256" key="13">
    <source>
        <dbReference type="NCBIfam" id="TIGR00232"/>
    </source>
</evidence>
<dbReference type="InterPro" id="IPR005478">
    <property type="entry name" value="Transketolase_bac-like"/>
</dbReference>
<dbReference type="GO" id="GO:0005829">
    <property type="term" value="C:cytosol"/>
    <property type="evidence" value="ECO:0007669"/>
    <property type="project" value="TreeGrafter"/>
</dbReference>
<protein>
    <recommendedName>
        <fullName evidence="6 13">Transketolase</fullName>
        <ecNumber evidence="6 13">2.2.1.1</ecNumber>
    </recommendedName>
</protein>
<dbReference type="InterPro" id="IPR009014">
    <property type="entry name" value="Transketo_C/PFOR_II"/>
</dbReference>
<keyword evidence="11 16" id="KW-0786">Thiamine pyrophosphate</keyword>
<keyword evidence="8 17" id="KW-0479">Metal-binding</keyword>
<feature type="domain" description="Transketolase-like pyrimidine-binding" evidence="19">
    <location>
        <begin position="356"/>
        <end position="519"/>
    </location>
</feature>
<proteinExistence type="inferred from homology"/>
<dbReference type="GO" id="GO:0006098">
    <property type="term" value="P:pentose-phosphate shunt"/>
    <property type="evidence" value="ECO:0007669"/>
    <property type="project" value="TreeGrafter"/>
</dbReference>
<evidence type="ECO:0000256" key="8">
    <source>
        <dbReference type="ARBA" id="ARBA00022723"/>
    </source>
</evidence>
<dbReference type="InterPro" id="IPR049557">
    <property type="entry name" value="Transketolase_CS"/>
</dbReference>
<dbReference type="Proteomes" id="UP000026922">
    <property type="component" value="Unassembled WGS sequence"/>
</dbReference>